<evidence type="ECO:0000256" key="3">
    <source>
        <dbReference type="ARBA" id="ARBA00022692"/>
    </source>
</evidence>
<reference evidence="8 9" key="1">
    <citation type="submission" date="2016-10" db="EMBL/GenBank/DDBJ databases">
        <authorList>
            <person name="de Groot N.N."/>
        </authorList>
    </citation>
    <scope>NUCLEOTIDE SEQUENCE [LARGE SCALE GENOMIC DNA]</scope>
    <source>
        <strain evidence="8 9">DSM 17862</strain>
    </source>
</reference>
<dbReference type="InterPro" id="IPR027469">
    <property type="entry name" value="Cation_efflux_TMD_sf"/>
</dbReference>
<protein>
    <submittedName>
        <fullName evidence="8">Cation diffusion facilitator family transporter</fullName>
    </submittedName>
</protein>
<name>A0A1I0HRI4_9RHOB</name>
<proteinExistence type="predicted"/>
<feature type="transmembrane region" description="Helical" evidence="6">
    <location>
        <begin position="21"/>
        <end position="40"/>
    </location>
</feature>
<dbReference type="InterPro" id="IPR050291">
    <property type="entry name" value="CDF_Transporter"/>
</dbReference>
<feature type="transmembrane region" description="Helical" evidence="6">
    <location>
        <begin position="129"/>
        <end position="148"/>
    </location>
</feature>
<evidence type="ECO:0000256" key="4">
    <source>
        <dbReference type="ARBA" id="ARBA00022989"/>
    </source>
</evidence>
<dbReference type="InterPro" id="IPR058533">
    <property type="entry name" value="Cation_efflux_TM"/>
</dbReference>
<dbReference type="AlphaFoldDB" id="A0A1I0HRI4"/>
<dbReference type="Gene3D" id="1.20.1510.10">
    <property type="entry name" value="Cation efflux protein transmembrane domain"/>
    <property type="match status" value="1"/>
</dbReference>
<evidence type="ECO:0000256" key="1">
    <source>
        <dbReference type="ARBA" id="ARBA00004141"/>
    </source>
</evidence>
<dbReference type="SUPFAM" id="SSF161111">
    <property type="entry name" value="Cation efflux protein transmembrane domain-like"/>
    <property type="match status" value="1"/>
</dbReference>
<evidence type="ECO:0000259" key="7">
    <source>
        <dbReference type="Pfam" id="PF01545"/>
    </source>
</evidence>
<evidence type="ECO:0000313" key="8">
    <source>
        <dbReference type="EMBL" id="SET86610.1"/>
    </source>
</evidence>
<dbReference type="EMBL" id="FOHO01000012">
    <property type="protein sequence ID" value="SET86610.1"/>
    <property type="molecule type" value="Genomic_DNA"/>
</dbReference>
<keyword evidence="4 6" id="KW-1133">Transmembrane helix</keyword>
<keyword evidence="2" id="KW-0813">Transport</keyword>
<sequence length="317" mass="35344">MIGETPDRITRKLRRAERLEWWSIFWMLTIIAVMYFAMGSSQAMKSAWIEDTLSLLPPALFLLARRFEDKPATAKYPFGFYRVGSLAFLLAAGALTAMGGFLLYDAGRALILQEHPTIGNVVILGWDVWLGWLMVAALIYSVIPPVILGRMKKPLARDTMDKILYTDADMNAADWKTGLAGIAGIIGIGFGFWWADAAAAGLISFDILRDGLRNLRIAVAELLDGAPRELTSPDIHPVVKTVSEALRRRFPGHDVQVRETGRYIRANVVPAKGAELECWQARVWIGQDEAWRLRDINQEVRDLPAPAGDPPEKRGCQ</sequence>
<feature type="transmembrane region" description="Helical" evidence="6">
    <location>
        <begin position="85"/>
        <end position="104"/>
    </location>
</feature>
<keyword evidence="5 6" id="KW-0472">Membrane</keyword>
<feature type="domain" description="Cation efflux protein transmembrane" evidence="7">
    <location>
        <begin position="26"/>
        <end position="223"/>
    </location>
</feature>
<gene>
    <name evidence="8" type="ORF">SAMN04489858_11286</name>
</gene>
<evidence type="ECO:0000256" key="2">
    <source>
        <dbReference type="ARBA" id="ARBA00022448"/>
    </source>
</evidence>
<dbReference type="GO" id="GO:0008324">
    <property type="term" value="F:monoatomic cation transmembrane transporter activity"/>
    <property type="evidence" value="ECO:0007669"/>
    <property type="project" value="InterPro"/>
</dbReference>
<evidence type="ECO:0000256" key="6">
    <source>
        <dbReference type="SAM" id="Phobius"/>
    </source>
</evidence>
<keyword evidence="3 6" id="KW-0812">Transmembrane</keyword>
<dbReference type="Pfam" id="PF01545">
    <property type="entry name" value="Cation_efflux"/>
    <property type="match status" value="1"/>
</dbReference>
<evidence type="ECO:0000256" key="5">
    <source>
        <dbReference type="ARBA" id="ARBA00023136"/>
    </source>
</evidence>
<feature type="transmembrane region" description="Helical" evidence="6">
    <location>
        <begin position="46"/>
        <end position="64"/>
    </location>
</feature>
<dbReference type="OrthoDB" id="9806522at2"/>
<dbReference type="PANTHER" id="PTHR43840">
    <property type="entry name" value="MITOCHONDRIAL METAL TRANSPORTER 1-RELATED"/>
    <property type="match status" value="1"/>
</dbReference>
<dbReference type="Proteomes" id="UP000199180">
    <property type="component" value="Unassembled WGS sequence"/>
</dbReference>
<accession>A0A1I0HRI4</accession>
<dbReference type="RefSeq" id="WP_090736587.1">
    <property type="nucleotide sequence ID" value="NZ_FOHO01000012.1"/>
</dbReference>
<evidence type="ECO:0000313" key="9">
    <source>
        <dbReference type="Proteomes" id="UP000199180"/>
    </source>
</evidence>
<organism evidence="8 9">
    <name type="scientific">Paracoccus homiensis</name>
    <dbReference type="NCBI Taxonomy" id="364199"/>
    <lineage>
        <taxon>Bacteria</taxon>
        <taxon>Pseudomonadati</taxon>
        <taxon>Pseudomonadota</taxon>
        <taxon>Alphaproteobacteria</taxon>
        <taxon>Rhodobacterales</taxon>
        <taxon>Paracoccaceae</taxon>
        <taxon>Paracoccus</taxon>
    </lineage>
</organism>
<keyword evidence="9" id="KW-1185">Reference proteome</keyword>
<dbReference type="PANTHER" id="PTHR43840:SF15">
    <property type="entry name" value="MITOCHONDRIAL METAL TRANSPORTER 1-RELATED"/>
    <property type="match status" value="1"/>
</dbReference>
<dbReference type="GO" id="GO:0016020">
    <property type="term" value="C:membrane"/>
    <property type="evidence" value="ECO:0007669"/>
    <property type="project" value="UniProtKB-SubCell"/>
</dbReference>
<comment type="subcellular location">
    <subcellularLocation>
        <location evidence="1">Membrane</location>
        <topology evidence="1">Multi-pass membrane protein</topology>
    </subcellularLocation>
</comment>